<reference evidence="1" key="1">
    <citation type="submission" date="2024-03" db="EMBL/GenBank/DDBJ databases">
        <title>WGS assembly of Saponaria officinalis var. Norfolk2.</title>
        <authorList>
            <person name="Jenkins J."/>
            <person name="Shu S."/>
            <person name="Grimwood J."/>
            <person name="Barry K."/>
            <person name="Goodstein D."/>
            <person name="Schmutz J."/>
            <person name="Leebens-Mack J."/>
            <person name="Osbourn A."/>
        </authorList>
    </citation>
    <scope>NUCLEOTIDE SEQUENCE [LARGE SCALE GENOMIC DNA]</scope>
    <source>
        <strain evidence="1">JIC</strain>
    </source>
</reference>
<name>A0AAW1J831_SAPOF</name>
<dbReference type="AlphaFoldDB" id="A0AAW1J831"/>
<gene>
    <name evidence="1" type="ORF">RND81_08G127500</name>
</gene>
<dbReference type="Proteomes" id="UP001443914">
    <property type="component" value="Unassembled WGS sequence"/>
</dbReference>
<comment type="caution">
    <text evidence="1">The sequence shown here is derived from an EMBL/GenBank/DDBJ whole genome shotgun (WGS) entry which is preliminary data.</text>
</comment>
<protein>
    <submittedName>
        <fullName evidence="1">Uncharacterized protein</fullName>
    </submittedName>
</protein>
<evidence type="ECO:0000313" key="1">
    <source>
        <dbReference type="EMBL" id="KAK9698734.1"/>
    </source>
</evidence>
<sequence length="119" mass="13196">MRPTSDVPLRYRKIIFTTCQCSLPRSHINRLTTLTDCARSGLVQTIAYIKLPTALAYGTRDMYAFSSADLGANTTDRCAFDALGVSMDLALDMPNLVNTFSIYPFCDKKSFFLGPVLLV</sequence>
<accession>A0AAW1J831</accession>
<organism evidence="1 2">
    <name type="scientific">Saponaria officinalis</name>
    <name type="common">Common soapwort</name>
    <name type="synonym">Lychnis saponaria</name>
    <dbReference type="NCBI Taxonomy" id="3572"/>
    <lineage>
        <taxon>Eukaryota</taxon>
        <taxon>Viridiplantae</taxon>
        <taxon>Streptophyta</taxon>
        <taxon>Embryophyta</taxon>
        <taxon>Tracheophyta</taxon>
        <taxon>Spermatophyta</taxon>
        <taxon>Magnoliopsida</taxon>
        <taxon>eudicotyledons</taxon>
        <taxon>Gunneridae</taxon>
        <taxon>Pentapetalae</taxon>
        <taxon>Caryophyllales</taxon>
        <taxon>Caryophyllaceae</taxon>
        <taxon>Caryophylleae</taxon>
        <taxon>Saponaria</taxon>
    </lineage>
</organism>
<proteinExistence type="predicted"/>
<dbReference type="EMBL" id="JBDFQZ010000008">
    <property type="protein sequence ID" value="KAK9698734.1"/>
    <property type="molecule type" value="Genomic_DNA"/>
</dbReference>
<keyword evidence="2" id="KW-1185">Reference proteome</keyword>
<evidence type="ECO:0000313" key="2">
    <source>
        <dbReference type="Proteomes" id="UP001443914"/>
    </source>
</evidence>